<evidence type="ECO:0000313" key="2">
    <source>
        <dbReference type="EMBL" id="MBR9653618.1"/>
    </source>
</evidence>
<name>A0ABS5HXB7_9RHOB</name>
<dbReference type="PROSITE" id="PS50994">
    <property type="entry name" value="INTEGRASE"/>
    <property type="match status" value="1"/>
</dbReference>
<sequence length="93" mass="10588">ALGTRRPILVPDRANQRWSLDFVSDAFSDGLRFRVLCIVDDYTREALATVVDRSLSGARMPRELEQLIRQRGQPDMIVSDNGTEMTSHAVLKW</sequence>
<organism evidence="2 3">
    <name type="scientific">Thalassovita aquimarina</name>
    <dbReference type="NCBI Taxonomy" id="2785917"/>
    <lineage>
        <taxon>Bacteria</taxon>
        <taxon>Pseudomonadati</taxon>
        <taxon>Pseudomonadota</taxon>
        <taxon>Alphaproteobacteria</taxon>
        <taxon>Rhodobacterales</taxon>
        <taxon>Roseobacteraceae</taxon>
        <taxon>Thalassovita</taxon>
    </lineage>
</organism>
<feature type="non-terminal residue" evidence="2">
    <location>
        <position position="93"/>
    </location>
</feature>
<feature type="non-terminal residue" evidence="2">
    <location>
        <position position="1"/>
    </location>
</feature>
<comment type="caution">
    <text evidence="2">The sequence shown here is derived from an EMBL/GenBank/DDBJ whole genome shotgun (WGS) entry which is preliminary data.</text>
</comment>
<dbReference type="RefSeq" id="WP_212703239.1">
    <property type="nucleotide sequence ID" value="NZ_JADMKU010000065.1"/>
</dbReference>
<dbReference type="Proteomes" id="UP001195941">
    <property type="component" value="Unassembled WGS sequence"/>
</dbReference>
<dbReference type="PANTHER" id="PTHR47515">
    <property type="entry name" value="LOW CALCIUM RESPONSE LOCUS PROTEIN T"/>
    <property type="match status" value="1"/>
</dbReference>
<dbReference type="Pfam" id="PF00665">
    <property type="entry name" value="rve"/>
    <property type="match status" value="1"/>
</dbReference>
<proteinExistence type="predicted"/>
<evidence type="ECO:0000313" key="3">
    <source>
        <dbReference type="Proteomes" id="UP001195941"/>
    </source>
</evidence>
<reference evidence="2 3" key="1">
    <citation type="journal article" date="2021" name="Arch. Microbiol.">
        <title>Thalassobius aquimarinus sp. nov., isolated from the Sea of Japan seashore.</title>
        <authorList>
            <person name="Kurilenko V.V."/>
            <person name="Romanenko L.A."/>
            <person name="Chernysheva N.Y."/>
            <person name="Velansky P.V."/>
            <person name="Tekutyeva L.A."/>
            <person name="Isaeva M.P."/>
            <person name="Mikhailov V.V."/>
        </authorList>
    </citation>
    <scope>NUCLEOTIDE SEQUENCE [LARGE SCALE GENOMIC DNA]</scope>
    <source>
        <strain evidence="2 3">KMM 8518</strain>
    </source>
</reference>
<dbReference type="InterPro" id="IPR012337">
    <property type="entry name" value="RNaseH-like_sf"/>
</dbReference>
<dbReference type="SUPFAM" id="SSF53098">
    <property type="entry name" value="Ribonuclease H-like"/>
    <property type="match status" value="1"/>
</dbReference>
<protein>
    <submittedName>
        <fullName evidence="2">Transposase family protein</fullName>
    </submittedName>
</protein>
<gene>
    <name evidence="2" type="ORF">IT775_21130</name>
</gene>
<accession>A0ABS5HXB7</accession>
<dbReference type="InterPro" id="IPR001584">
    <property type="entry name" value="Integrase_cat-core"/>
</dbReference>
<dbReference type="Gene3D" id="3.30.420.10">
    <property type="entry name" value="Ribonuclease H-like superfamily/Ribonuclease H"/>
    <property type="match status" value="1"/>
</dbReference>
<dbReference type="PANTHER" id="PTHR47515:SF1">
    <property type="entry name" value="BLR2054 PROTEIN"/>
    <property type="match status" value="1"/>
</dbReference>
<evidence type="ECO:0000259" key="1">
    <source>
        <dbReference type="PROSITE" id="PS50994"/>
    </source>
</evidence>
<feature type="domain" description="Integrase catalytic" evidence="1">
    <location>
        <begin position="7"/>
        <end position="93"/>
    </location>
</feature>
<keyword evidence="3" id="KW-1185">Reference proteome</keyword>
<dbReference type="InterPro" id="IPR036397">
    <property type="entry name" value="RNaseH_sf"/>
</dbReference>
<dbReference type="EMBL" id="JADMKU010000065">
    <property type="protein sequence ID" value="MBR9653618.1"/>
    <property type="molecule type" value="Genomic_DNA"/>
</dbReference>